<dbReference type="Gene3D" id="1.10.1400.10">
    <property type="match status" value="1"/>
</dbReference>
<dbReference type="Pfam" id="PF01804">
    <property type="entry name" value="Penicil_amidase"/>
    <property type="match status" value="1"/>
</dbReference>
<feature type="binding site" evidence="6">
    <location>
        <position position="329"/>
    </location>
    <ligand>
        <name>Ca(2+)</name>
        <dbReference type="ChEBI" id="CHEBI:29108"/>
    </ligand>
</feature>
<evidence type="ECO:0000256" key="5">
    <source>
        <dbReference type="PIRSR" id="PIRSR001227-1"/>
    </source>
</evidence>
<evidence type="ECO:0000256" key="1">
    <source>
        <dbReference type="ARBA" id="ARBA00006586"/>
    </source>
</evidence>
<keyword evidence="3" id="KW-0865">Zymogen</keyword>
<dbReference type="Gene3D" id="1.10.439.10">
    <property type="entry name" value="Penicillin Amidohydrolase, domain 1"/>
    <property type="match status" value="1"/>
</dbReference>
<dbReference type="CDD" id="cd03747">
    <property type="entry name" value="Ntn_PGA_like"/>
    <property type="match status" value="1"/>
</dbReference>
<dbReference type="InterPro" id="IPR023343">
    <property type="entry name" value="Penicillin_amidase_dom1"/>
</dbReference>
<dbReference type="AlphaFoldDB" id="A0A486XP69"/>
<proteinExistence type="inferred from homology"/>
<dbReference type="Gene3D" id="3.60.20.10">
    <property type="entry name" value="Glutamine Phosphoribosylpyrophosphate, subunit 1, domain 1"/>
    <property type="match status" value="1"/>
</dbReference>
<evidence type="ECO:0000313" key="7">
    <source>
        <dbReference type="EMBL" id="VHO03406.1"/>
    </source>
</evidence>
<dbReference type="GO" id="GO:0046872">
    <property type="term" value="F:metal ion binding"/>
    <property type="evidence" value="ECO:0007669"/>
    <property type="project" value="UniProtKB-KW"/>
</dbReference>
<evidence type="ECO:0000256" key="4">
    <source>
        <dbReference type="ARBA" id="ARBA00038735"/>
    </source>
</evidence>
<feature type="binding site" evidence="6">
    <location>
        <position position="326"/>
    </location>
    <ligand>
        <name>Ca(2+)</name>
        <dbReference type="ChEBI" id="CHEBI:29108"/>
    </ligand>
</feature>
<dbReference type="EC" id="3.5.1.11" evidence="7"/>
<comment type="cofactor">
    <cofactor evidence="6">
        <name>Ca(2+)</name>
        <dbReference type="ChEBI" id="CHEBI:29108"/>
    </cofactor>
    <text evidence="6">Binds 1 Ca(2+) ion per dimer.</text>
</comment>
<accession>A0A486XP69</accession>
<feature type="binding site" evidence="6">
    <location>
        <position position="190"/>
    </location>
    <ligand>
        <name>Ca(2+)</name>
        <dbReference type="ChEBI" id="CHEBI:29108"/>
    </ligand>
</feature>
<reference evidence="7" key="1">
    <citation type="submission" date="2019-04" db="EMBL/GenBank/DDBJ databases">
        <authorList>
            <person name="Brambilla D."/>
        </authorList>
    </citation>
    <scope>NUCLEOTIDE SEQUENCE</scope>
    <source>
        <strain evidence="7">BAL1</strain>
    </source>
</reference>
<protein>
    <submittedName>
        <fullName evidence="7">Penicillin acylase</fullName>
        <ecNumber evidence="7">3.5.1.11</ecNumber>
    </submittedName>
</protein>
<name>A0A486XP69_9GAMM</name>
<dbReference type="InterPro" id="IPR029055">
    <property type="entry name" value="Ntn_hydrolases_N"/>
</dbReference>
<dbReference type="EMBL" id="CAAJGR010000082">
    <property type="protein sequence ID" value="VHO03406.1"/>
    <property type="molecule type" value="Genomic_DNA"/>
</dbReference>
<keyword evidence="6" id="KW-0479">Metal-binding</keyword>
<keyword evidence="6" id="KW-0106">Calcium</keyword>
<dbReference type="GO" id="GO:0017000">
    <property type="term" value="P:antibiotic biosynthetic process"/>
    <property type="evidence" value="ECO:0007669"/>
    <property type="project" value="InterPro"/>
</dbReference>
<evidence type="ECO:0000256" key="6">
    <source>
        <dbReference type="PIRSR" id="PIRSR001227-2"/>
    </source>
</evidence>
<gene>
    <name evidence="7" type="ORF">BAL341_1408</name>
</gene>
<dbReference type="PANTHER" id="PTHR34218:SF4">
    <property type="entry name" value="ACYL-HOMOSERINE LACTONE ACYLASE QUIP"/>
    <property type="match status" value="1"/>
</dbReference>
<dbReference type="PANTHER" id="PTHR34218">
    <property type="entry name" value="PEPTIDASE S45 PENICILLIN AMIDASE"/>
    <property type="match status" value="1"/>
</dbReference>
<dbReference type="InterPro" id="IPR043147">
    <property type="entry name" value="Penicillin_amidase_A-knob"/>
</dbReference>
<organism evidence="7">
    <name type="scientific">Rheinheimera sp. BAL341</name>
    <dbReference type="NCBI Taxonomy" id="1708203"/>
    <lineage>
        <taxon>Bacteria</taxon>
        <taxon>Pseudomonadati</taxon>
        <taxon>Pseudomonadota</taxon>
        <taxon>Gammaproteobacteria</taxon>
        <taxon>Chromatiales</taxon>
        <taxon>Chromatiaceae</taxon>
        <taxon>Rheinheimera</taxon>
    </lineage>
</organism>
<keyword evidence="2 7" id="KW-0378">Hydrolase</keyword>
<dbReference type="SUPFAM" id="SSF56235">
    <property type="entry name" value="N-terminal nucleophile aminohydrolases (Ntn hydrolases)"/>
    <property type="match status" value="1"/>
</dbReference>
<dbReference type="InterPro" id="IPR002692">
    <property type="entry name" value="S45"/>
</dbReference>
<comment type="subunit">
    <text evidence="4">Heterodimer of an alpha subunit and a beta subunit processed from the same precursor.</text>
</comment>
<feature type="active site" description="Nucleophile" evidence="5">
    <location>
        <position position="254"/>
    </location>
</feature>
<dbReference type="GO" id="GO:0008953">
    <property type="term" value="F:penicillin amidase activity"/>
    <property type="evidence" value="ECO:0007669"/>
    <property type="project" value="UniProtKB-EC"/>
</dbReference>
<dbReference type="Gene3D" id="2.30.120.10">
    <property type="match status" value="1"/>
</dbReference>
<evidence type="ECO:0000256" key="2">
    <source>
        <dbReference type="ARBA" id="ARBA00022801"/>
    </source>
</evidence>
<evidence type="ECO:0000256" key="3">
    <source>
        <dbReference type="ARBA" id="ARBA00023145"/>
    </source>
</evidence>
<sequence>MIKKYPMYTRFMLFLLFPLLIVAISLHQEAKKSLPQIQGIKVVAGLQNEVEIIRSQHGVPFISAKSDLDAFFSLGYLHAQDRLWQMEYRRRLGKGELSEILGEKALATDQLMRTLGLYRAAEQAFTSLSDPDKTVLNVYADGVNAFLNDCNRLPLEFLILGFKPKKWTPQDSLLQVKLMALNLDGNYNDELNFALLVKELGYDKASELMVGYPKDGLRVTGISNEVTQQNLYVFLEHDKKIRDQFHWSKEGLGSNAWVVSGEHTVNGRPILANDPHLFNEIPSNWYLASLSGGQLDVSGATLPGLPMVIIGHNNYLSWGNTSLSADVQDLYFERLNPLDENQYEVDGIWQKMELREEIINVKSKFPSDLTEKIPPVKWTVRSTRNGPVLSDVVGRFSEPFSLKWTALQEKDTSFSSFLKINYARDWQQFRMALQDHVSPVLNFVYADVDGNIGYTAAGKLPIRANGNGRLPVAGWNSAFNWQSFVPFDKMPYVLNPESGIVVSANNKIHQDDYPYVVSNSWAPPYRAERILEVIETKIQSNVKLTVQDFIDLQSDTYSLQAKQMLPFLNTLSPTTPREAEALALFSAWDGELAADSEAALTYQVWLRRFNSLILKDDLKGELVHVERSDKLQSLLNVVHAVFIDKVVNQKDHQYAWCDQLHTEQVESCEALALIALDAALDEIDRAGAKGKGWGSIHKAKYPHPVFSNVQFLDRIFDREVESGGDGFTVNMGAWIYSEEDEYSQVFGPSYRQVIELGDWTSGGFISNTGQSGNILSEYYDDLLSIYNEMQLLPMTRKQLSNGQGGETLYLKPAKIKENSVGNE</sequence>
<dbReference type="InterPro" id="IPR014395">
    <property type="entry name" value="Pen/GL7ACA/AHL_acylase"/>
</dbReference>
<dbReference type="InterPro" id="IPR043146">
    <property type="entry name" value="Penicillin_amidase_N_B-knob"/>
</dbReference>
<comment type="similarity">
    <text evidence="1">Belongs to the peptidase S45 family.</text>
</comment>
<dbReference type="PIRSF" id="PIRSF001227">
    <property type="entry name" value="Pen_acylase"/>
    <property type="match status" value="1"/>
</dbReference>